<dbReference type="AlphaFoldDB" id="A0A1H4CPJ8"/>
<protein>
    <submittedName>
        <fullName evidence="2">Glycosyltransferase involved in cell wall bisynthesis</fullName>
    </submittedName>
</protein>
<gene>
    <name evidence="2" type="ORF">SAMN05216462_2071</name>
</gene>
<sequence>MEKSKNICTFVNDNLADYTCMKRICFITDSIFKSGGMQRVTAVIAEELTKYYDVTIVSFEDPKQQDLSMYSLKDYPVKVVFTHFPELGKWKRMSYNIYSYLYKNLLPKTALTSDLYAHSSFSREKREAVVKVLKEGDFDTIIAVNSYLSMRLATIKRDLGGVKAIGWIYNSFNAFLREASPYLGTELKYHYGRQLQKLDETVLLYLQDSEMYYHAYGFSPFVIPNPLTLKPGAPSTGKNKRFLAVGRLTPKHKGFDLLIKAFDKFAQRNSDWYLDIVGDGPEKEALNKMIENRYLTKRIKIHPFTENIQMFYSQASIYVSSSRWKDFGLVLVQAMAHGLPVISSDLPSSKEILGDFGMYFKNGDVDDLAKRLEEATYMDWQLKSNEAIMISQRFNANVIAEQWKTLIESDGQRNRKSKFKK</sequence>
<dbReference type="SUPFAM" id="SSF53756">
    <property type="entry name" value="UDP-Glycosyltransferase/glycogen phosphorylase"/>
    <property type="match status" value="1"/>
</dbReference>
<evidence type="ECO:0000313" key="2">
    <source>
        <dbReference type="EMBL" id="SEA62294.1"/>
    </source>
</evidence>
<organism evidence="2 3">
    <name type="scientific">Xylanibacter ruminicola</name>
    <name type="common">Prevotella ruminicola</name>
    <dbReference type="NCBI Taxonomy" id="839"/>
    <lineage>
        <taxon>Bacteria</taxon>
        <taxon>Pseudomonadati</taxon>
        <taxon>Bacteroidota</taxon>
        <taxon>Bacteroidia</taxon>
        <taxon>Bacteroidales</taxon>
        <taxon>Prevotellaceae</taxon>
        <taxon>Xylanibacter</taxon>
    </lineage>
</organism>
<reference evidence="2 3" key="1">
    <citation type="submission" date="2016-10" db="EMBL/GenBank/DDBJ databases">
        <authorList>
            <person name="de Groot N.N."/>
        </authorList>
    </citation>
    <scope>NUCLEOTIDE SEQUENCE [LARGE SCALE GENOMIC DNA]</scope>
    <source>
        <strain evidence="2 3">D31d</strain>
    </source>
</reference>
<keyword evidence="2" id="KW-0808">Transferase</keyword>
<name>A0A1H4CPJ8_XYLRU</name>
<proteinExistence type="predicted"/>
<dbReference type="GO" id="GO:0016757">
    <property type="term" value="F:glycosyltransferase activity"/>
    <property type="evidence" value="ECO:0007669"/>
    <property type="project" value="InterPro"/>
</dbReference>
<feature type="domain" description="Glycosyl transferase family 1" evidence="1">
    <location>
        <begin position="236"/>
        <end position="375"/>
    </location>
</feature>
<dbReference type="InterPro" id="IPR001296">
    <property type="entry name" value="Glyco_trans_1"/>
</dbReference>
<evidence type="ECO:0000259" key="1">
    <source>
        <dbReference type="Pfam" id="PF00534"/>
    </source>
</evidence>
<dbReference type="Gene3D" id="3.40.50.2000">
    <property type="entry name" value="Glycogen Phosphorylase B"/>
    <property type="match status" value="2"/>
</dbReference>
<evidence type="ECO:0000313" key="3">
    <source>
        <dbReference type="Proteomes" id="UP000182257"/>
    </source>
</evidence>
<dbReference type="PANTHER" id="PTHR12526">
    <property type="entry name" value="GLYCOSYLTRANSFERASE"/>
    <property type="match status" value="1"/>
</dbReference>
<dbReference type="Proteomes" id="UP000182257">
    <property type="component" value="Unassembled WGS sequence"/>
</dbReference>
<dbReference type="EMBL" id="FNRF01000003">
    <property type="protein sequence ID" value="SEA62294.1"/>
    <property type="molecule type" value="Genomic_DNA"/>
</dbReference>
<dbReference type="PANTHER" id="PTHR12526:SF630">
    <property type="entry name" value="GLYCOSYLTRANSFERASE"/>
    <property type="match status" value="1"/>
</dbReference>
<accession>A0A1H4CPJ8</accession>
<dbReference type="Pfam" id="PF00534">
    <property type="entry name" value="Glycos_transf_1"/>
    <property type="match status" value="1"/>
</dbReference>